<dbReference type="Proteomes" id="UP000676336">
    <property type="component" value="Unassembled WGS sequence"/>
</dbReference>
<reference evidence="2" key="1">
    <citation type="submission" date="2021-02" db="EMBL/GenBank/DDBJ databases">
        <authorList>
            <person name="Nowell W R."/>
        </authorList>
    </citation>
    <scope>NUCLEOTIDE SEQUENCE</scope>
</reference>
<feature type="region of interest" description="Disordered" evidence="1">
    <location>
        <begin position="1"/>
        <end position="36"/>
    </location>
</feature>
<name>A0A8S3JF40_9BILA</name>
<organism evidence="2 3">
    <name type="scientific">Rotaria magnacalcarata</name>
    <dbReference type="NCBI Taxonomy" id="392030"/>
    <lineage>
        <taxon>Eukaryota</taxon>
        <taxon>Metazoa</taxon>
        <taxon>Spiralia</taxon>
        <taxon>Gnathifera</taxon>
        <taxon>Rotifera</taxon>
        <taxon>Eurotatoria</taxon>
        <taxon>Bdelloidea</taxon>
        <taxon>Philodinida</taxon>
        <taxon>Philodinidae</taxon>
        <taxon>Rotaria</taxon>
    </lineage>
</organism>
<sequence>MTASVPTAPSSAVSSPIQHLRRKLNPGRSEFHDLTK</sequence>
<evidence type="ECO:0000256" key="1">
    <source>
        <dbReference type="SAM" id="MobiDB-lite"/>
    </source>
</evidence>
<dbReference type="EMBL" id="CAJOBI010343715">
    <property type="protein sequence ID" value="CAF5216090.1"/>
    <property type="molecule type" value="Genomic_DNA"/>
</dbReference>
<evidence type="ECO:0000313" key="2">
    <source>
        <dbReference type="EMBL" id="CAF5216090.1"/>
    </source>
</evidence>
<comment type="caution">
    <text evidence="2">The sequence shown here is derived from an EMBL/GenBank/DDBJ whole genome shotgun (WGS) entry which is preliminary data.</text>
</comment>
<feature type="non-terminal residue" evidence="2">
    <location>
        <position position="36"/>
    </location>
</feature>
<gene>
    <name evidence="2" type="ORF">SMN809_LOCUS79871</name>
</gene>
<proteinExistence type="predicted"/>
<protein>
    <submittedName>
        <fullName evidence="2">Uncharacterized protein</fullName>
    </submittedName>
</protein>
<dbReference type="AlphaFoldDB" id="A0A8S3JF40"/>
<accession>A0A8S3JF40</accession>
<evidence type="ECO:0000313" key="3">
    <source>
        <dbReference type="Proteomes" id="UP000676336"/>
    </source>
</evidence>
<feature type="compositionally biased region" description="Low complexity" evidence="1">
    <location>
        <begin position="1"/>
        <end position="16"/>
    </location>
</feature>